<comment type="caution">
    <text evidence="1">The sequence shown here is derived from an EMBL/GenBank/DDBJ whole genome shotgun (WGS) entry which is preliminary data.</text>
</comment>
<protein>
    <submittedName>
        <fullName evidence="1">Uncharacterized protein</fullName>
    </submittedName>
</protein>
<dbReference type="EMBL" id="JAULSN010000005">
    <property type="protein sequence ID" value="KAK3371259.1"/>
    <property type="molecule type" value="Genomic_DNA"/>
</dbReference>
<evidence type="ECO:0000313" key="1">
    <source>
        <dbReference type="EMBL" id="KAK3371259.1"/>
    </source>
</evidence>
<organism evidence="1 2">
    <name type="scientific">Lasiosphaeria ovina</name>
    <dbReference type="NCBI Taxonomy" id="92902"/>
    <lineage>
        <taxon>Eukaryota</taxon>
        <taxon>Fungi</taxon>
        <taxon>Dikarya</taxon>
        <taxon>Ascomycota</taxon>
        <taxon>Pezizomycotina</taxon>
        <taxon>Sordariomycetes</taxon>
        <taxon>Sordariomycetidae</taxon>
        <taxon>Sordariales</taxon>
        <taxon>Lasiosphaeriaceae</taxon>
        <taxon>Lasiosphaeria</taxon>
    </lineage>
</organism>
<dbReference type="Proteomes" id="UP001287356">
    <property type="component" value="Unassembled WGS sequence"/>
</dbReference>
<accession>A0AAE0K6Z0</accession>
<reference evidence="1" key="2">
    <citation type="submission" date="2023-06" db="EMBL/GenBank/DDBJ databases">
        <authorList>
            <consortium name="Lawrence Berkeley National Laboratory"/>
            <person name="Haridas S."/>
            <person name="Hensen N."/>
            <person name="Bonometti L."/>
            <person name="Westerberg I."/>
            <person name="Brannstrom I.O."/>
            <person name="Guillou S."/>
            <person name="Cros-Aarteil S."/>
            <person name="Calhoun S."/>
            <person name="Kuo A."/>
            <person name="Mondo S."/>
            <person name="Pangilinan J."/>
            <person name="Riley R."/>
            <person name="Labutti K."/>
            <person name="Andreopoulos B."/>
            <person name="Lipzen A."/>
            <person name="Chen C."/>
            <person name="Yanf M."/>
            <person name="Daum C."/>
            <person name="Ng V."/>
            <person name="Clum A."/>
            <person name="Steindorff A."/>
            <person name="Ohm R."/>
            <person name="Martin F."/>
            <person name="Silar P."/>
            <person name="Natvig D."/>
            <person name="Lalanne C."/>
            <person name="Gautier V."/>
            <person name="Ament-Velasquez S.L."/>
            <person name="Kruys A."/>
            <person name="Hutchinson M.I."/>
            <person name="Powell A.J."/>
            <person name="Barry K."/>
            <person name="Miller A.N."/>
            <person name="Grigoriev I.V."/>
            <person name="Debuchy R."/>
            <person name="Gladieux P."/>
            <person name="Thoren M.H."/>
            <person name="Johannesson H."/>
        </authorList>
    </citation>
    <scope>NUCLEOTIDE SEQUENCE</scope>
    <source>
        <strain evidence="1">CBS 958.72</strain>
    </source>
</reference>
<dbReference type="AlphaFoldDB" id="A0AAE0K6Z0"/>
<name>A0AAE0K6Z0_9PEZI</name>
<reference evidence="1" key="1">
    <citation type="journal article" date="2023" name="Mol. Phylogenet. Evol.">
        <title>Genome-scale phylogeny and comparative genomics of the fungal order Sordariales.</title>
        <authorList>
            <person name="Hensen N."/>
            <person name="Bonometti L."/>
            <person name="Westerberg I."/>
            <person name="Brannstrom I.O."/>
            <person name="Guillou S."/>
            <person name="Cros-Aarteil S."/>
            <person name="Calhoun S."/>
            <person name="Haridas S."/>
            <person name="Kuo A."/>
            <person name="Mondo S."/>
            <person name="Pangilinan J."/>
            <person name="Riley R."/>
            <person name="LaButti K."/>
            <person name="Andreopoulos B."/>
            <person name="Lipzen A."/>
            <person name="Chen C."/>
            <person name="Yan M."/>
            <person name="Daum C."/>
            <person name="Ng V."/>
            <person name="Clum A."/>
            <person name="Steindorff A."/>
            <person name="Ohm R.A."/>
            <person name="Martin F."/>
            <person name="Silar P."/>
            <person name="Natvig D.O."/>
            <person name="Lalanne C."/>
            <person name="Gautier V."/>
            <person name="Ament-Velasquez S.L."/>
            <person name="Kruys A."/>
            <person name="Hutchinson M.I."/>
            <person name="Powell A.J."/>
            <person name="Barry K."/>
            <person name="Miller A.N."/>
            <person name="Grigoriev I.V."/>
            <person name="Debuchy R."/>
            <person name="Gladieux P."/>
            <person name="Hiltunen Thoren M."/>
            <person name="Johannesson H."/>
        </authorList>
    </citation>
    <scope>NUCLEOTIDE SEQUENCE</scope>
    <source>
        <strain evidence="1">CBS 958.72</strain>
    </source>
</reference>
<evidence type="ECO:0000313" key="2">
    <source>
        <dbReference type="Proteomes" id="UP001287356"/>
    </source>
</evidence>
<sequence>MKLPRGAAHCRDLVAECCDRALVAGSDSTASTMQSFFWHILAARPVYENIVREIEASTLRPGSPPQRRYPFCKEDLTKDVEFFNDAETAPWTVEGSGQKVFWKQCSIIEYNKDGEVVNRYEICDGEGKVERDTKLWFGNGKVKEE</sequence>
<keyword evidence="2" id="KW-1185">Reference proteome</keyword>
<proteinExistence type="predicted"/>
<gene>
    <name evidence="1" type="ORF">B0T24DRAFT_311941</name>
</gene>